<evidence type="ECO:0000313" key="2">
    <source>
        <dbReference type="EMBL" id="GAA1835636.1"/>
    </source>
</evidence>
<gene>
    <name evidence="2" type="ORF">GCM10009836_12580</name>
</gene>
<dbReference type="RefSeq" id="WP_344413295.1">
    <property type="nucleotide sequence ID" value="NZ_BAAAQK010000003.1"/>
</dbReference>
<evidence type="ECO:0008006" key="4">
    <source>
        <dbReference type="Google" id="ProtNLM"/>
    </source>
</evidence>
<organism evidence="2 3">
    <name type="scientific">Pseudonocardia ailaonensis</name>
    <dbReference type="NCBI Taxonomy" id="367279"/>
    <lineage>
        <taxon>Bacteria</taxon>
        <taxon>Bacillati</taxon>
        <taxon>Actinomycetota</taxon>
        <taxon>Actinomycetes</taxon>
        <taxon>Pseudonocardiales</taxon>
        <taxon>Pseudonocardiaceae</taxon>
        <taxon>Pseudonocardia</taxon>
    </lineage>
</organism>
<dbReference type="Proteomes" id="UP001500449">
    <property type="component" value="Unassembled WGS sequence"/>
</dbReference>
<name>A0ABN2MS52_9PSEU</name>
<evidence type="ECO:0000313" key="3">
    <source>
        <dbReference type="Proteomes" id="UP001500449"/>
    </source>
</evidence>
<feature type="region of interest" description="Disordered" evidence="1">
    <location>
        <begin position="104"/>
        <end position="125"/>
    </location>
</feature>
<dbReference type="EMBL" id="BAAAQK010000003">
    <property type="protein sequence ID" value="GAA1835636.1"/>
    <property type="molecule type" value="Genomic_DNA"/>
</dbReference>
<proteinExistence type="predicted"/>
<comment type="caution">
    <text evidence="2">The sequence shown here is derived from an EMBL/GenBank/DDBJ whole genome shotgun (WGS) entry which is preliminary data.</text>
</comment>
<reference evidence="2 3" key="1">
    <citation type="journal article" date="2019" name="Int. J. Syst. Evol. Microbiol.">
        <title>The Global Catalogue of Microorganisms (GCM) 10K type strain sequencing project: providing services to taxonomists for standard genome sequencing and annotation.</title>
        <authorList>
            <consortium name="The Broad Institute Genomics Platform"/>
            <consortium name="The Broad Institute Genome Sequencing Center for Infectious Disease"/>
            <person name="Wu L."/>
            <person name="Ma J."/>
        </authorList>
    </citation>
    <scope>NUCLEOTIDE SEQUENCE [LARGE SCALE GENOMIC DNA]</scope>
    <source>
        <strain evidence="2 3">JCM 16009</strain>
    </source>
</reference>
<protein>
    <recommendedName>
        <fullName evidence="4">YCII-related domain-containing protein</fullName>
    </recommendedName>
</protein>
<evidence type="ECO:0000256" key="1">
    <source>
        <dbReference type="SAM" id="MobiDB-lite"/>
    </source>
</evidence>
<accession>A0ABN2MS52</accession>
<sequence>MPRHDVRMTPAEVEAFLHAEEGGVLAHLDELGDPTASLVTSRGLGGGLAIGPATTADPLPPDNTEVCVAYEREPSYSGLQAALVLGRLAGGRLVPHRTISFDFGKIPAPDSPAPDSPALVREDDH</sequence>
<keyword evidence="3" id="KW-1185">Reference proteome</keyword>